<reference evidence="2" key="1">
    <citation type="submission" date="2018-05" db="EMBL/GenBank/DDBJ databases">
        <authorList>
            <person name="Lanie J.A."/>
            <person name="Ng W.-L."/>
            <person name="Kazmierczak K.M."/>
            <person name="Andrzejewski T.M."/>
            <person name="Davidsen T.M."/>
            <person name="Wayne K.J."/>
            <person name="Tettelin H."/>
            <person name="Glass J.I."/>
            <person name="Rusch D."/>
            <person name="Podicherti R."/>
            <person name="Tsui H.-C.T."/>
            <person name="Winkler M.E."/>
        </authorList>
    </citation>
    <scope>NUCLEOTIDE SEQUENCE</scope>
</reference>
<dbReference type="CDD" id="cd09618">
    <property type="entry name" value="CBM9_like_2"/>
    <property type="match status" value="1"/>
</dbReference>
<dbReference type="SUPFAM" id="SSF49344">
    <property type="entry name" value="CBD9-like"/>
    <property type="match status" value="1"/>
</dbReference>
<evidence type="ECO:0000259" key="1">
    <source>
        <dbReference type="Pfam" id="PF19313"/>
    </source>
</evidence>
<name>A0A381Y379_9ZZZZ</name>
<dbReference type="AlphaFoldDB" id="A0A381Y379"/>
<feature type="domain" description="DUF5916" evidence="1">
    <location>
        <begin position="251"/>
        <end position="352"/>
    </location>
</feature>
<gene>
    <name evidence="2" type="ORF">METZ01_LOCUS124239</name>
</gene>
<evidence type="ECO:0000313" key="2">
    <source>
        <dbReference type="EMBL" id="SVA71385.1"/>
    </source>
</evidence>
<dbReference type="EMBL" id="UINC01017272">
    <property type="protein sequence ID" value="SVA71385.1"/>
    <property type="molecule type" value="Genomic_DNA"/>
</dbReference>
<feature type="non-terminal residue" evidence="2">
    <location>
        <position position="697"/>
    </location>
</feature>
<protein>
    <recommendedName>
        <fullName evidence="1">DUF5916 domain-containing protein</fullName>
    </recommendedName>
</protein>
<organism evidence="2">
    <name type="scientific">marine metagenome</name>
    <dbReference type="NCBI Taxonomy" id="408172"/>
    <lineage>
        <taxon>unclassified sequences</taxon>
        <taxon>metagenomes</taxon>
        <taxon>ecological metagenomes</taxon>
    </lineage>
</organism>
<accession>A0A381Y379</accession>
<dbReference type="InterPro" id="IPR045670">
    <property type="entry name" value="DUF5916"/>
</dbReference>
<proteinExistence type="predicted"/>
<sequence>MIPKRIIMFYKSATLIVVAIILNAIPFSQENIANDKRVIITKQISTGKIELDGFLNEPEWKMVSPAKDFIQRDPIEGAPSTEKTEVYVIYDEDNLYIGAMLFDSNPDGILAYQKRRDQSLRTDDRFMWILDTFLDGRTGYFFEVNPAGLMGDGLIVSSESYWGTNKDWNGIWDTRVVIVPEGWSVEVVIPFRTLNFNPNLDTWGINFQRTVRRKNEDAKWNGFQRNKKLTTPIHAGHLTGLKNLKQGRGIELKPYISMNRRQIDVDENIETNNLSDLGFDISMNITSGLKGSLTYNTDFAEAEVDQRRVNLTRFPLRYAEKRGFFLEGAGVYSFLPRNDVTPFFSRRIGLSEGKQIPINYGGRLSGQVGDYELGFIQANTKPLGNIPGENFTVARVKRALLKQSYLGFVYTDRSPSKMKIDSTALDQTLYGADIDLKTSEFMGDKNLQFQAFLVYHTAPKNEPNLNFSDLSTRGLRLTYPNDIIRTHVSYREFGEMYNPAVGFSRRNGFKRIQPSFSYHPRPEKYEFIRQIEYGVQYEYMTDLNNNMLKKEITITPFNIRFESQDVVGIKIVNLVEYLDKPFTIYEDITIPVKEYSSDEFQFKFETSEKRMISTELEYQTGDFWTGEKQTLKTQFSIKPFSGFNIQTEYEKNQVKLSGNNFNTELYNLELGIYPTPRTAIFSNLQYDNVSNALGLFA</sequence>
<dbReference type="Pfam" id="PF19313">
    <property type="entry name" value="DUF5916"/>
    <property type="match status" value="1"/>
</dbReference>
<dbReference type="Gene3D" id="2.60.40.1190">
    <property type="match status" value="1"/>
</dbReference>